<comment type="caution">
    <text evidence="4">The sequence shown here is derived from an EMBL/GenBank/DDBJ whole genome shotgun (WGS) entry which is preliminary data.</text>
</comment>
<dbReference type="EMBL" id="VXIV02002548">
    <property type="protein sequence ID" value="KAF6024699.1"/>
    <property type="molecule type" value="Genomic_DNA"/>
</dbReference>
<organism evidence="4 5">
    <name type="scientific">Bugula neritina</name>
    <name type="common">Brown bryozoan</name>
    <name type="synonym">Sertularia neritina</name>
    <dbReference type="NCBI Taxonomy" id="10212"/>
    <lineage>
        <taxon>Eukaryota</taxon>
        <taxon>Metazoa</taxon>
        <taxon>Spiralia</taxon>
        <taxon>Lophotrochozoa</taxon>
        <taxon>Bryozoa</taxon>
        <taxon>Gymnolaemata</taxon>
        <taxon>Cheilostomatida</taxon>
        <taxon>Flustrina</taxon>
        <taxon>Buguloidea</taxon>
        <taxon>Bugulidae</taxon>
        <taxon>Bugula</taxon>
    </lineage>
</organism>
<sequence>MSDNAAQYGLSNVEKLSVLCLDAIALDLAGTIALDIGKQNLLQLRNHFCLTREISEDIISTFIKEGLVLSDRVIHLFRDSSKAKISTINLSNSRITNWSLQWLAQQRLHAIDLSGCTELSAQAVQIFLGRMAPHLKFLRMGSLASLLFQDLPVPDNAGGDSGDPSWSCSDQDLNSLSGDHMSKPSDICQGRVLLKASNLRILSLHRLEIEQSSRLFSDILPFLSGVQQLDLSECVLPVEKGSDVTDLSPLTVLRQLTSLVLYGALPTRFDLARYEPVLSQLTNLQHLDISCLEARGLYPSVSSQTTAFLSLLSSLPSLSSLDISGTHLARHLQTPRSSMSSQDGDRGYVEASSGFSGRHFKFLGLWNCVGDPSRRTDLPADVVTGDANMTQIYNSLQMYKKREHVCNDCLSNLYHELRDGWRGTPLEHTRILEIICEVMRSNKHNIDRQISGSAAMFHLIKCDANRVILHRYASKRLLRQATRTLYDAMNTHSAKKAMLRNGLLTFCHFDLPSDIMNIYSEMVKLLLNIIRQSDFTHDEFLQRISLYLLNNLVRSVDNSDKLQVGNQGAVRTMLWLIKAKLSFDETDEILEMAWSTLWNITDETEDNCERFLTGENEEAGLNLFIQCYEKFYLNGSDHNRQNREALLRNMMGLLGNVSEVPRLRVRFLKPMYLNLFRSLLESTCDGIEVSYHAAGILCHILSDGSNEAVWRHCSESHGSSASFTEDGNSSSAASESSCQSGISIAKERVLSSLVEAINRWDLNSQRSINYRSFKPILALLECDHTVEVRHWAVWALCNLTTVYPDKYCQLLHEEGGIQILQNMLTECEKTNPQIIKLVELILENVRKVFGHDHHNMEVGQL</sequence>
<dbReference type="SUPFAM" id="SSF48371">
    <property type="entry name" value="ARM repeat"/>
    <property type="match status" value="1"/>
</dbReference>
<dbReference type="Pfam" id="PF25013">
    <property type="entry name" value="LRR_Zer-1"/>
    <property type="match status" value="1"/>
</dbReference>
<feature type="domain" description="Protein zer-1 homolog-like C-terminal" evidence="2">
    <location>
        <begin position="742"/>
        <end position="846"/>
    </location>
</feature>
<dbReference type="InterPro" id="IPR032675">
    <property type="entry name" value="LRR_dom_sf"/>
</dbReference>
<gene>
    <name evidence="4" type="ORF">EB796_016980</name>
</gene>
<dbReference type="PANTHER" id="PTHR12904:SF23">
    <property type="entry name" value="PROTEIN ZER-1 HOMOLOG"/>
    <property type="match status" value="1"/>
</dbReference>
<dbReference type="InterPro" id="IPR016024">
    <property type="entry name" value="ARM-type_fold"/>
</dbReference>
<feature type="domain" description="Zer-1-like leucine-rich repeats region" evidence="3">
    <location>
        <begin position="219"/>
        <end position="368"/>
    </location>
</feature>
<feature type="domain" description="Protein zer-1 homolog-like C-terminal" evidence="2">
    <location>
        <begin position="439"/>
        <end position="709"/>
    </location>
</feature>
<dbReference type="Gene3D" id="1.25.10.10">
    <property type="entry name" value="Leucine-rich Repeat Variant"/>
    <property type="match status" value="1"/>
</dbReference>
<dbReference type="Pfam" id="PF22964">
    <property type="entry name" value="ZER1-like_2nd"/>
    <property type="match status" value="2"/>
</dbReference>
<name>A0A7J7JEG8_BUGNE</name>
<dbReference type="OrthoDB" id="5783533at2759"/>
<dbReference type="InterPro" id="IPR055142">
    <property type="entry name" value="ZER1-like_C"/>
</dbReference>
<evidence type="ECO:0000259" key="2">
    <source>
        <dbReference type="Pfam" id="PF22964"/>
    </source>
</evidence>
<protein>
    <recommendedName>
        <fullName evidence="6">Zer-1</fullName>
    </recommendedName>
</protein>
<evidence type="ECO:0000256" key="1">
    <source>
        <dbReference type="ARBA" id="ARBA00022786"/>
    </source>
</evidence>
<evidence type="ECO:0000259" key="3">
    <source>
        <dbReference type="Pfam" id="PF25013"/>
    </source>
</evidence>
<evidence type="ECO:0000313" key="5">
    <source>
        <dbReference type="Proteomes" id="UP000593567"/>
    </source>
</evidence>
<dbReference type="InterPro" id="IPR011989">
    <property type="entry name" value="ARM-like"/>
</dbReference>
<accession>A0A7J7JEG8</accession>
<dbReference type="GO" id="GO:0031462">
    <property type="term" value="C:Cul2-RING ubiquitin ligase complex"/>
    <property type="evidence" value="ECO:0007669"/>
    <property type="project" value="TreeGrafter"/>
</dbReference>
<dbReference type="InterPro" id="IPR051341">
    <property type="entry name" value="Zyg-11_UBL_adapter"/>
</dbReference>
<dbReference type="AlphaFoldDB" id="A0A7J7JEG8"/>
<reference evidence="4" key="1">
    <citation type="submission" date="2020-06" db="EMBL/GenBank/DDBJ databases">
        <title>Draft genome of Bugula neritina, a colonial animal packing powerful symbionts and potential medicines.</title>
        <authorList>
            <person name="Rayko M."/>
        </authorList>
    </citation>
    <scope>NUCLEOTIDE SEQUENCE [LARGE SCALE GENOMIC DNA]</scope>
    <source>
        <strain evidence="4">Kwan_BN1</strain>
    </source>
</reference>
<keyword evidence="5" id="KW-1185">Reference proteome</keyword>
<proteinExistence type="predicted"/>
<dbReference type="SUPFAM" id="SSF52047">
    <property type="entry name" value="RNI-like"/>
    <property type="match status" value="1"/>
</dbReference>
<dbReference type="PANTHER" id="PTHR12904">
    <property type="match status" value="1"/>
</dbReference>
<evidence type="ECO:0008006" key="6">
    <source>
        <dbReference type="Google" id="ProtNLM"/>
    </source>
</evidence>
<dbReference type="Proteomes" id="UP000593567">
    <property type="component" value="Unassembled WGS sequence"/>
</dbReference>
<evidence type="ECO:0000313" key="4">
    <source>
        <dbReference type="EMBL" id="KAF6024699.1"/>
    </source>
</evidence>
<keyword evidence="1" id="KW-0833">Ubl conjugation pathway</keyword>
<dbReference type="InterPro" id="IPR056845">
    <property type="entry name" value="LRR_Zer-1"/>
</dbReference>
<dbReference type="Gene3D" id="3.80.10.10">
    <property type="entry name" value="Ribonuclease Inhibitor"/>
    <property type="match status" value="2"/>
</dbReference>